<dbReference type="InterPro" id="IPR015421">
    <property type="entry name" value="PyrdxlP-dep_Trfase_major"/>
</dbReference>
<sequence length="444" mass="46630">MVVQTPSPAAYKISGRGASQIAASIEAGIARGRLAPGQALPPIRDLAAELSVNPNTVSAAYRLLRDRGAVETAGRRGTRVRAQPATAPRNLSFQIPPGAKDLVTGDPDHRLLPELIFPSSVSQRLYKDESILPELLETARARLGADHVPTDDVLLTFGAGDAVDRALSAHLRPGDSVAVEDPGWGTVYRLLPAMNLTAVPVPIDAEGMTPEGLAAALKRGVRAVIITSRAQNPTGAAVSAARAKTLRKVLSGHREVLLIEDDHGADLTRHHGLHTLADSTEHWAHIRSLSKAYGPDLRCAVVAADGTTGGRMAGRLRLGAGWVSHLIQAQVQRLWTDEAVEAQIIEAAGVYKERRDTLVAALAARGIEAFGTSGINVWIPVPEEAIVVSGLLAAGWAVAPGIWFRVDSPPGIRITIAYLDLADVEPLADAVAAVLSGTGPAGSV</sequence>
<dbReference type="EMBL" id="JAAFYZ010000235">
    <property type="protein sequence ID" value="MBS2553164.1"/>
    <property type="molecule type" value="Genomic_DNA"/>
</dbReference>
<dbReference type="Pfam" id="PF00155">
    <property type="entry name" value="Aminotran_1_2"/>
    <property type="match status" value="1"/>
</dbReference>
<keyword evidence="7" id="KW-0808">Transferase</keyword>
<dbReference type="RefSeq" id="WP_212019438.1">
    <property type="nucleotide sequence ID" value="NZ_JAAFYZ010000235.1"/>
</dbReference>
<dbReference type="InterPro" id="IPR051446">
    <property type="entry name" value="HTH_trans_reg/aminotransferase"/>
</dbReference>
<reference evidence="7 8" key="1">
    <citation type="submission" date="2020-02" db="EMBL/GenBank/DDBJ databases">
        <title>Acidophilic actinobacteria isolated from forest soil.</title>
        <authorList>
            <person name="Golinska P."/>
        </authorList>
    </citation>
    <scope>NUCLEOTIDE SEQUENCE [LARGE SCALE GENOMIC DNA]</scope>
    <source>
        <strain evidence="7 8">NL8</strain>
    </source>
</reference>
<accession>A0ABS5L4C2</accession>
<keyword evidence="2" id="KW-0663">Pyridoxal phosphate</keyword>
<comment type="similarity">
    <text evidence="1">In the C-terminal section; belongs to the class-I pyridoxal-phosphate-dependent aminotransferase family.</text>
</comment>
<keyword evidence="7" id="KW-0032">Aminotransferase</keyword>
<protein>
    <submittedName>
        <fullName evidence="7">Aminotransferase class I/II-fold pyridoxal phosphate-dependent enzyme</fullName>
    </submittedName>
</protein>
<feature type="domain" description="HTH gntR-type" evidence="6">
    <location>
        <begin position="15"/>
        <end position="83"/>
    </location>
</feature>
<proteinExistence type="inferred from homology"/>
<dbReference type="Gene3D" id="3.40.640.10">
    <property type="entry name" value="Type I PLP-dependent aspartate aminotransferase-like (Major domain)"/>
    <property type="match status" value="1"/>
</dbReference>
<dbReference type="InterPro" id="IPR000524">
    <property type="entry name" value="Tscrpt_reg_HTH_GntR"/>
</dbReference>
<dbReference type="PROSITE" id="PS50949">
    <property type="entry name" value="HTH_GNTR"/>
    <property type="match status" value="1"/>
</dbReference>
<dbReference type="Proteomes" id="UP000730482">
    <property type="component" value="Unassembled WGS sequence"/>
</dbReference>
<dbReference type="InterPro" id="IPR036390">
    <property type="entry name" value="WH_DNA-bd_sf"/>
</dbReference>
<dbReference type="SUPFAM" id="SSF53383">
    <property type="entry name" value="PLP-dependent transferases"/>
    <property type="match status" value="1"/>
</dbReference>
<dbReference type="Gene3D" id="3.90.1150.10">
    <property type="entry name" value="Aspartate Aminotransferase, domain 1"/>
    <property type="match status" value="1"/>
</dbReference>
<dbReference type="PANTHER" id="PTHR46577:SF1">
    <property type="entry name" value="HTH-TYPE TRANSCRIPTIONAL REGULATORY PROTEIN GABR"/>
    <property type="match status" value="1"/>
</dbReference>
<evidence type="ECO:0000256" key="3">
    <source>
        <dbReference type="ARBA" id="ARBA00023015"/>
    </source>
</evidence>
<name>A0ABS5L4C2_9ACTN</name>
<evidence type="ECO:0000313" key="8">
    <source>
        <dbReference type="Proteomes" id="UP000730482"/>
    </source>
</evidence>
<dbReference type="Gene3D" id="1.10.10.10">
    <property type="entry name" value="Winged helix-like DNA-binding domain superfamily/Winged helix DNA-binding domain"/>
    <property type="match status" value="1"/>
</dbReference>
<evidence type="ECO:0000259" key="6">
    <source>
        <dbReference type="PROSITE" id="PS50949"/>
    </source>
</evidence>
<organism evidence="7 8">
    <name type="scientific">Catenulispora pinistramenti</name>
    <dbReference type="NCBI Taxonomy" id="2705254"/>
    <lineage>
        <taxon>Bacteria</taxon>
        <taxon>Bacillati</taxon>
        <taxon>Actinomycetota</taxon>
        <taxon>Actinomycetes</taxon>
        <taxon>Catenulisporales</taxon>
        <taxon>Catenulisporaceae</taxon>
        <taxon>Catenulispora</taxon>
    </lineage>
</organism>
<dbReference type="InterPro" id="IPR015422">
    <property type="entry name" value="PyrdxlP-dep_Trfase_small"/>
</dbReference>
<dbReference type="InterPro" id="IPR015424">
    <property type="entry name" value="PyrdxlP-dep_Trfase"/>
</dbReference>
<dbReference type="CDD" id="cd07377">
    <property type="entry name" value="WHTH_GntR"/>
    <property type="match status" value="1"/>
</dbReference>
<evidence type="ECO:0000256" key="1">
    <source>
        <dbReference type="ARBA" id="ARBA00005384"/>
    </source>
</evidence>
<evidence type="ECO:0000256" key="4">
    <source>
        <dbReference type="ARBA" id="ARBA00023125"/>
    </source>
</evidence>
<evidence type="ECO:0000256" key="5">
    <source>
        <dbReference type="ARBA" id="ARBA00023163"/>
    </source>
</evidence>
<keyword evidence="5" id="KW-0804">Transcription</keyword>
<dbReference type="PANTHER" id="PTHR46577">
    <property type="entry name" value="HTH-TYPE TRANSCRIPTIONAL REGULATORY PROTEIN GABR"/>
    <property type="match status" value="1"/>
</dbReference>
<keyword evidence="8" id="KW-1185">Reference proteome</keyword>
<dbReference type="CDD" id="cd00609">
    <property type="entry name" value="AAT_like"/>
    <property type="match status" value="1"/>
</dbReference>
<gene>
    <name evidence="7" type="ORF">KGQ19_40560</name>
</gene>
<keyword evidence="4" id="KW-0238">DNA-binding</keyword>
<comment type="caution">
    <text evidence="7">The sequence shown here is derived from an EMBL/GenBank/DDBJ whole genome shotgun (WGS) entry which is preliminary data.</text>
</comment>
<dbReference type="InterPro" id="IPR036388">
    <property type="entry name" value="WH-like_DNA-bd_sf"/>
</dbReference>
<evidence type="ECO:0000313" key="7">
    <source>
        <dbReference type="EMBL" id="MBS2553164.1"/>
    </source>
</evidence>
<keyword evidence="3" id="KW-0805">Transcription regulation</keyword>
<evidence type="ECO:0000256" key="2">
    <source>
        <dbReference type="ARBA" id="ARBA00022898"/>
    </source>
</evidence>
<dbReference type="Pfam" id="PF00392">
    <property type="entry name" value="GntR"/>
    <property type="match status" value="1"/>
</dbReference>
<dbReference type="SUPFAM" id="SSF46785">
    <property type="entry name" value="Winged helix' DNA-binding domain"/>
    <property type="match status" value="1"/>
</dbReference>
<dbReference type="InterPro" id="IPR004839">
    <property type="entry name" value="Aminotransferase_I/II_large"/>
</dbReference>
<dbReference type="GO" id="GO:0008483">
    <property type="term" value="F:transaminase activity"/>
    <property type="evidence" value="ECO:0007669"/>
    <property type="project" value="UniProtKB-KW"/>
</dbReference>
<dbReference type="SMART" id="SM00345">
    <property type="entry name" value="HTH_GNTR"/>
    <property type="match status" value="1"/>
</dbReference>